<dbReference type="CDD" id="cd00067">
    <property type="entry name" value="GAL4"/>
    <property type="match status" value="2"/>
</dbReference>
<dbReference type="InterPro" id="IPR001138">
    <property type="entry name" value="Zn2Cys6_DnaBD"/>
</dbReference>
<dbReference type="Pfam" id="PF11951">
    <property type="entry name" value="Fungal_trans_2"/>
    <property type="match status" value="1"/>
</dbReference>
<dbReference type="GO" id="GO:0000981">
    <property type="term" value="F:DNA-binding transcription factor activity, RNA polymerase II-specific"/>
    <property type="evidence" value="ECO:0007669"/>
    <property type="project" value="InterPro"/>
</dbReference>
<dbReference type="Pfam" id="PF00172">
    <property type="entry name" value="Zn_clus"/>
    <property type="match status" value="2"/>
</dbReference>
<dbReference type="PROSITE" id="PS00463">
    <property type="entry name" value="ZN2_CY6_FUNGAL_1"/>
    <property type="match status" value="1"/>
</dbReference>
<keyword evidence="3" id="KW-0238">DNA-binding</keyword>
<evidence type="ECO:0000313" key="7">
    <source>
        <dbReference type="EMBL" id="KKK21927.1"/>
    </source>
</evidence>
<dbReference type="EMBL" id="JYKN01001051">
    <property type="protein sequence ID" value="KKK21927.1"/>
    <property type="molecule type" value="Genomic_DNA"/>
</dbReference>
<evidence type="ECO:0000256" key="5">
    <source>
        <dbReference type="ARBA" id="ARBA00023242"/>
    </source>
</evidence>
<dbReference type="Gene3D" id="4.10.240.10">
    <property type="entry name" value="Zn(2)-C6 fungal-type DNA-binding domain"/>
    <property type="match status" value="1"/>
</dbReference>
<dbReference type="InterPro" id="IPR036864">
    <property type="entry name" value="Zn2-C6_fun-type_DNA-bd_sf"/>
</dbReference>
<dbReference type="PANTHER" id="PTHR37534">
    <property type="entry name" value="TRANSCRIPTIONAL ACTIVATOR PROTEIN UGA3"/>
    <property type="match status" value="1"/>
</dbReference>
<dbReference type="GO" id="GO:0000976">
    <property type="term" value="F:transcription cis-regulatory region binding"/>
    <property type="evidence" value="ECO:0007669"/>
    <property type="project" value="TreeGrafter"/>
</dbReference>
<comment type="caution">
    <text evidence="7">The sequence shown here is derived from an EMBL/GenBank/DDBJ whole genome shotgun (WGS) entry which is preliminary data.</text>
</comment>
<evidence type="ECO:0000256" key="3">
    <source>
        <dbReference type="ARBA" id="ARBA00023125"/>
    </source>
</evidence>
<evidence type="ECO:0000313" key="8">
    <source>
        <dbReference type="Proteomes" id="UP000034947"/>
    </source>
</evidence>
<evidence type="ECO:0000259" key="6">
    <source>
        <dbReference type="PROSITE" id="PS50048"/>
    </source>
</evidence>
<organism evidence="7 8">
    <name type="scientific">Aspergillus ochraceoroseus</name>
    <dbReference type="NCBI Taxonomy" id="138278"/>
    <lineage>
        <taxon>Eukaryota</taxon>
        <taxon>Fungi</taxon>
        <taxon>Dikarya</taxon>
        <taxon>Ascomycota</taxon>
        <taxon>Pezizomycotina</taxon>
        <taxon>Eurotiomycetes</taxon>
        <taxon>Eurotiomycetidae</taxon>
        <taxon>Eurotiales</taxon>
        <taxon>Aspergillaceae</taxon>
        <taxon>Aspergillus</taxon>
        <taxon>Aspergillus subgen. Nidulantes</taxon>
    </lineage>
</organism>
<dbReference type="Proteomes" id="UP000034947">
    <property type="component" value="Unassembled WGS sequence"/>
</dbReference>
<feature type="domain" description="Zn(2)-C6 fungal-type" evidence="6">
    <location>
        <begin position="64"/>
        <end position="93"/>
    </location>
</feature>
<dbReference type="SMART" id="SM00066">
    <property type="entry name" value="GAL4"/>
    <property type="match status" value="2"/>
</dbReference>
<feature type="domain" description="Zn(2)-C6 fungal-type" evidence="6">
    <location>
        <begin position="7"/>
        <end position="36"/>
    </location>
</feature>
<dbReference type="PANTHER" id="PTHR37534:SF7">
    <property type="entry name" value="TRANSCRIPTIONAL ACTIVATOR PROTEIN UGA3"/>
    <property type="match status" value="1"/>
</dbReference>
<protein>
    <recommendedName>
        <fullName evidence="6">Zn(2)-C6 fungal-type domain-containing protein</fullName>
    </recommendedName>
</protein>
<gene>
    <name evidence="7" type="ORF">AOCH_000184</name>
</gene>
<dbReference type="VEuPathDB" id="FungiDB:P175DRAFT_0521456"/>
<keyword evidence="2" id="KW-0805">Transcription regulation</keyword>
<dbReference type="OrthoDB" id="434972at2759"/>
<name>A0A0F8XEB6_9EURO</name>
<sequence length="581" mass="64347">MGRRRTACAICASLKTQCLDGRPCSRCRRLNLPCTDAQANRATAASMPVLKSRKKVSHTRSAMGCSNCRRRRKKCDENWPICGDCSRLSLRCSPPVCVEPTHSASPTELAQAEYTITPSADIATGLILDPTFNRISLTSWDAMRDPSSSFSVLPKPFAEWVNLICSDNDVGMVKMANLANSTASKNLTSSHLGGDGLEQGVVLPSAALCKLTCITPLALQDWDIAQRHLLNHFVQTVSRALVAVPDDRNIFLRTLVPMALTNRAVRFSLTTLSACHISNVYPEWQRDVMMLQGLALEGLKAELQSPSRLSYALVATLLLCLTEICQGTSQKWLLHLHGAKALLDSVDDYSLGLNAALMNIIDVYNYLCCAASTTSDDVPATIERESLNERGGVSENNDEAQPLVFGIPEELYRLLNRANFLAAKGRHDGCDMEEIREIERMVKRWKPGRDLSESSEEQAAAIAMQTALLMLLQQRRERLANDDPMMRKMASDILVALSQIRPGSPLEARILFPIFMAGVGSMKKSNRLTVEYRLNMMATKGLGNVFVTLKLLDDIWRRANRGDIVDWEVLLRSEYPGLVFA</sequence>
<evidence type="ECO:0000256" key="4">
    <source>
        <dbReference type="ARBA" id="ARBA00023163"/>
    </source>
</evidence>
<evidence type="ECO:0000256" key="2">
    <source>
        <dbReference type="ARBA" id="ARBA00023015"/>
    </source>
</evidence>
<proteinExistence type="predicted"/>
<comment type="subcellular location">
    <subcellularLocation>
        <location evidence="1">Nucleus</location>
    </subcellularLocation>
</comment>
<keyword evidence="4" id="KW-0804">Transcription</keyword>
<keyword evidence="8" id="KW-1185">Reference proteome</keyword>
<keyword evidence="5" id="KW-0539">Nucleus</keyword>
<dbReference type="SUPFAM" id="SSF57701">
    <property type="entry name" value="Zn2/Cys6 DNA-binding domain"/>
    <property type="match status" value="2"/>
</dbReference>
<accession>A0A0F8XEB6</accession>
<reference evidence="7 8" key="1">
    <citation type="submission" date="2015-02" db="EMBL/GenBank/DDBJ databases">
        <title>Draft Genome Sequences of Two Closely-Related Aflatoxigenic Aspergillus Species Obtained from the Cote d'Ivoire.</title>
        <authorList>
            <person name="Moore G.G."/>
            <person name="Beltz S.B."/>
            <person name="Mack B.M."/>
        </authorList>
    </citation>
    <scope>NUCLEOTIDE SEQUENCE [LARGE SCALE GENOMIC DNA]</scope>
    <source>
        <strain evidence="7 8">SRRC1432</strain>
    </source>
</reference>
<dbReference type="GO" id="GO:0045944">
    <property type="term" value="P:positive regulation of transcription by RNA polymerase II"/>
    <property type="evidence" value="ECO:0007669"/>
    <property type="project" value="TreeGrafter"/>
</dbReference>
<dbReference type="GO" id="GO:0008270">
    <property type="term" value="F:zinc ion binding"/>
    <property type="evidence" value="ECO:0007669"/>
    <property type="project" value="InterPro"/>
</dbReference>
<dbReference type="GO" id="GO:0005634">
    <property type="term" value="C:nucleus"/>
    <property type="evidence" value="ECO:0007669"/>
    <property type="project" value="UniProtKB-SubCell"/>
</dbReference>
<evidence type="ECO:0000256" key="1">
    <source>
        <dbReference type="ARBA" id="ARBA00004123"/>
    </source>
</evidence>
<dbReference type="InterPro" id="IPR021858">
    <property type="entry name" value="Fun_TF"/>
</dbReference>
<dbReference type="PROSITE" id="PS50048">
    <property type="entry name" value="ZN2_CY6_FUNGAL_2"/>
    <property type="match status" value="2"/>
</dbReference>
<dbReference type="AlphaFoldDB" id="A0A0F8XEB6"/>